<dbReference type="EMBL" id="CP045809">
    <property type="protein sequence ID" value="QHN37401.1"/>
    <property type="molecule type" value="Genomic_DNA"/>
</dbReference>
<protein>
    <submittedName>
        <fullName evidence="1">Uncharacterized protein</fullName>
    </submittedName>
</protein>
<name>A0ABX6IQB4_9ACTN</name>
<accession>A0ABX6IQB4</accession>
<evidence type="ECO:0000313" key="1">
    <source>
        <dbReference type="EMBL" id="QHN37401.1"/>
    </source>
</evidence>
<reference evidence="1" key="1">
    <citation type="journal article" date="2021" name="Nat. Microbiol.">
        <title>Cocultivation of an ultrasmall environmental parasitic bacterium with lytic ability against bacteria associated with wastewater foams.</title>
        <authorList>
            <person name="Batinovic S."/>
            <person name="Rose J.J.A."/>
            <person name="Ratcliffe J."/>
            <person name="Seviour R.J."/>
            <person name="Petrovski S."/>
        </authorList>
    </citation>
    <scope>NUCLEOTIDE SEQUENCE</scope>
    <source>
        <strain evidence="1">CON9</strain>
    </source>
</reference>
<keyword evidence="2" id="KW-1185">Reference proteome</keyword>
<evidence type="ECO:0000313" key="2">
    <source>
        <dbReference type="Proteomes" id="UP001059836"/>
    </source>
</evidence>
<gene>
    <name evidence="1" type="ORF">GII31_06805</name>
</gene>
<sequence length="156" mass="17287">MMLMIGAQSALQDIDGGAKAGQWLLVLGQTRYLITICCQARGLEFGAEPYVAEDGGALDPHTHVPPDIWIAGHHLLKEASEFSRTAPDAERAQFWLAQIHAWVSEIESTLRLPDPLPELRSPEGMFGAIRLVRAWTELTDRLGLPPLLPTDWTRPL</sequence>
<organism evidence="1 2">
    <name type="scientific">Gordonia pseudamarae</name>
    <dbReference type="NCBI Taxonomy" id="2831662"/>
    <lineage>
        <taxon>Bacteria</taxon>
        <taxon>Bacillati</taxon>
        <taxon>Actinomycetota</taxon>
        <taxon>Actinomycetes</taxon>
        <taxon>Mycobacteriales</taxon>
        <taxon>Gordoniaceae</taxon>
        <taxon>Gordonia</taxon>
    </lineage>
</organism>
<dbReference type="Proteomes" id="UP001059836">
    <property type="component" value="Chromosome"/>
</dbReference>
<proteinExistence type="predicted"/>